<gene>
    <name evidence="1" type="ORF">HKD39_01865</name>
</gene>
<evidence type="ECO:0000313" key="2">
    <source>
        <dbReference type="Proteomes" id="UP000562984"/>
    </source>
</evidence>
<keyword evidence="2" id="KW-1185">Reference proteome</keyword>
<dbReference type="AlphaFoldDB" id="A0A849A1P1"/>
<name>A0A849A1P1_9ACTN</name>
<accession>A0A849A1P1</accession>
<dbReference type="Proteomes" id="UP000562984">
    <property type="component" value="Unassembled WGS sequence"/>
</dbReference>
<comment type="caution">
    <text evidence="1">The sequence shown here is derived from an EMBL/GenBank/DDBJ whole genome shotgun (WGS) entry which is preliminary data.</text>
</comment>
<organism evidence="1 2">
    <name type="scientific">Nakamurella aerolata</name>
    <dbReference type="NCBI Taxonomy" id="1656892"/>
    <lineage>
        <taxon>Bacteria</taxon>
        <taxon>Bacillati</taxon>
        <taxon>Actinomycetota</taxon>
        <taxon>Actinomycetes</taxon>
        <taxon>Nakamurellales</taxon>
        <taxon>Nakamurellaceae</taxon>
        <taxon>Nakamurella</taxon>
    </lineage>
</organism>
<evidence type="ECO:0000313" key="1">
    <source>
        <dbReference type="EMBL" id="NNG34485.1"/>
    </source>
</evidence>
<reference evidence="1 2" key="1">
    <citation type="submission" date="2020-05" db="EMBL/GenBank/DDBJ databases">
        <title>Nakamurella sp. DB0629 isolated from air conditioner.</title>
        <authorList>
            <person name="Kim D.H."/>
            <person name="Kim D.-U."/>
        </authorList>
    </citation>
    <scope>NUCLEOTIDE SEQUENCE [LARGE SCALE GENOMIC DNA]</scope>
    <source>
        <strain evidence="1 2">DB0629</strain>
    </source>
</reference>
<dbReference type="EMBL" id="JABEND010000001">
    <property type="protein sequence ID" value="NNG34485.1"/>
    <property type="molecule type" value="Genomic_DNA"/>
</dbReference>
<sequence>MKTVAAGTDRMKLRDLNASVCLLSLDGERIAVSGSFDLTSMFVVAARDSGVKIENRYSVRSQFAVRLSGLGTEYARATFTESSELTVPADAVKLSVEGRDAYFAKLCGSGTLAWQWSPGKWSVVVNVTQQQGIKMATALQFSNTPRTLPFKVTKPLLPLDRAPMSEVGGYWMSDAASPTSDLGLTYGYLIDDASVGTANISVTNPDPMGSDPGDQPTTINGRPAKVSSFEGAANSVQIRIDLGGGYTALISGKGSVADVTKFAENIEFADVNDPSSWFKVSDSVH</sequence>
<protein>
    <submittedName>
        <fullName evidence="1">Uncharacterized protein</fullName>
    </submittedName>
</protein>
<proteinExistence type="predicted"/>